<evidence type="ECO:0000313" key="3">
    <source>
        <dbReference type="EMBL" id="OCT53298.1"/>
    </source>
</evidence>
<dbReference type="VEuPathDB" id="FungiDB:CLCR_10492"/>
<keyword evidence="1" id="KW-0175">Coiled coil</keyword>
<accession>A0A1C1CXZ6</accession>
<dbReference type="VEuPathDB" id="FungiDB:G647_00265"/>
<feature type="coiled-coil region" evidence="1">
    <location>
        <begin position="173"/>
        <end position="214"/>
    </location>
</feature>
<organism evidence="3 4">
    <name type="scientific">Cladophialophora carrionii</name>
    <dbReference type="NCBI Taxonomy" id="86049"/>
    <lineage>
        <taxon>Eukaryota</taxon>
        <taxon>Fungi</taxon>
        <taxon>Dikarya</taxon>
        <taxon>Ascomycota</taxon>
        <taxon>Pezizomycotina</taxon>
        <taxon>Eurotiomycetes</taxon>
        <taxon>Chaetothyriomycetidae</taxon>
        <taxon>Chaetothyriales</taxon>
        <taxon>Herpotrichiellaceae</taxon>
        <taxon>Cladophialophora</taxon>
    </lineage>
</organism>
<comment type="caution">
    <text evidence="3">The sequence shown here is derived from an EMBL/GenBank/DDBJ whole genome shotgun (WGS) entry which is preliminary data.</text>
</comment>
<feature type="compositionally biased region" description="Polar residues" evidence="2">
    <location>
        <begin position="307"/>
        <end position="323"/>
    </location>
</feature>
<feature type="region of interest" description="Disordered" evidence="2">
    <location>
        <begin position="305"/>
        <end position="339"/>
    </location>
</feature>
<feature type="region of interest" description="Disordered" evidence="2">
    <location>
        <begin position="1"/>
        <end position="25"/>
    </location>
</feature>
<evidence type="ECO:0000313" key="4">
    <source>
        <dbReference type="Proteomes" id="UP000094526"/>
    </source>
</evidence>
<dbReference type="STRING" id="86049.A0A1C1CXZ6"/>
<evidence type="ECO:0000256" key="1">
    <source>
        <dbReference type="SAM" id="Coils"/>
    </source>
</evidence>
<protein>
    <submittedName>
        <fullName evidence="3">Uncharacterized protein</fullName>
    </submittedName>
</protein>
<dbReference type="EMBL" id="LGRB01000008">
    <property type="protein sequence ID" value="OCT53298.1"/>
    <property type="molecule type" value="Genomic_DNA"/>
</dbReference>
<evidence type="ECO:0000256" key="2">
    <source>
        <dbReference type="SAM" id="MobiDB-lite"/>
    </source>
</evidence>
<reference evidence="4" key="1">
    <citation type="submission" date="2015-07" db="EMBL/GenBank/DDBJ databases">
        <authorList>
            <person name="Teixeira M.M."/>
            <person name="Souza R.C."/>
            <person name="Almeida L.G."/>
            <person name="Vicente V.A."/>
            <person name="de Hoog S."/>
            <person name="Bocca A.L."/>
            <person name="de Almeida S.R."/>
            <person name="Vasconcelos A.T."/>
            <person name="Felipe M.S."/>
        </authorList>
    </citation>
    <scope>NUCLEOTIDE SEQUENCE [LARGE SCALE GENOMIC DNA]</scope>
    <source>
        <strain evidence="4">KSF</strain>
    </source>
</reference>
<feature type="region of interest" description="Disordered" evidence="2">
    <location>
        <begin position="98"/>
        <end position="125"/>
    </location>
</feature>
<feature type="compositionally biased region" description="Low complexity" evidence="2">
    <location>
        <begin position="11"/>
        <end position="25"/>
    </location>
</feature>
<sequence>MSLADSLVDANRCTSPTRPSSSWTTNSLFADSAISVQTPATQKETYPFESEDGLKEHAIADRLSGLVSEIWASEQDGGIRGEKRRKITRAVEAIEAAWENDSLSEESSEAETTHPTQSPITPEPPTTLIIVSDLESIRTSLAATVESMRMRQQEQRHLHQLTTEKLEAVAQRCIQQENRLREFGKEMASLKEDNQSLSQENQVLHVQLSNAQSECARKEVAIKAMSSAVSGLEGYVNGSPVPKRSAVSPRIVYRGKGRFRGRYYADEPVEKPVDFGLGVPADPKALHEGVTAWLRGFRDVEEELRSAQGSVQNPRVRQQQTTPRILEDDWGDFETATST</sequence>
<keyword evidence="4" id="KW-1185">Reference proteome</keyword>
<dbReference type="AlphaFoldDB" id="A0A1C1CXZ6"/>
<proteinExistence type="predicted"/>
<dbReference type="OrthoDB" id="4448936at2759"/>
<dbReference type="eggNOG" id="ENOG502RJG3">
    <property type="taxonomic scope" value="Eukaryota"/>
</dbReference>
<dbReference type="Proteomes" id="UP000094526">
    <property type="component" value="Unassembled WGS sequence"/>
</dbReference>
<gene>
    <name evidence="3" type="ORF">CLCR_10492</name>
</gene>
<name>A0A1C1CXZ6_9EURO</name>